<evidence type="ECO:0000313" key="2">
    <source>
        <dbReference type="EMBL" id="CAP55489.1"/>
    </source>
</evidence>
<name>A9HGE7_GLUDA</name>
<proteinExistence type="predicted"/>
<dbReference type="AlphaFoldDB" id="A9HGE7"/>
<dbReference type="EMBL" id="AM889285">
    <property type="protein sequence ID" value="CAP55489.1"/>
    <property type="molecule type" value="Genomic_DNA"/>
</dbReference>
<evidence type="ECO:0000256" key="1">
    <source>
        <dbReference type="SAM" id="MobiDB-lite"/>
    </source>
</evidence>
<dbReference type="KEGG" id="gdi:GDI1546"/>
<accession>A9HGE7</accession>
<evidence type="ECO:0000313" key="3">
    <source>
        <dbReference type="Proteomes" id="UP000001176"/>
    </source>
</evidence>
<feature type="region of interest" description="Disordered" evidence="1">
    <location>
        <begin position="33"/>
        <end position="58"/>
    </location>
</feature>
<protein>
    <submittedName>
        <fullName evidence="2">Uncharacterized protein</fullName>
    </submittedName>
</protein>
<feature type="compositionally biased region" description="Basic and acidic residues" evidence="1">
    <location>
        <begin position="33"/>
        <end position="46"/>
    </location>
</feature>
<organism evidence="2 3">
    <name type="scientific">Gluconacetobacter diazotrophicus (strain ATCC 49037 / DSM 5601 / CCUG 37298 / CIP 103539 / LMG 7603 / PAl5)</name>
    <dbReference type="NCBI Taxonomy" id="272568"/>
    <lineage>
        <taxon>Bacteria</taxon>
        <taxon>Pseudomonadati</taxon>
        <taxon>Pseudomonadota</taxon>
        <taxon>Alphaproteobacteria</taxon>
        <taxon>Acetobacterales</taxon>
        <taxon>Acetobacteraceae</taxon>
        <taxon>Gluconacetobacter</taxon>
    </lineage>
</organism>
<sequence>MQSRTTGSTISCLEHAQVNASWDSARVPVMLPRESDGKMRHDERPAAHPRMGRHISRR</sequence>
<keyword evidence="3" id="KW-1185">Reference proteome</keyword>
<gene>
    <name evidence="2" type="ordered locus">GDI1546</name>
</gene>
<reference evidence="2 3" key="1">
    <citation type="journal article" date="2009" name="BMC Genomics">
        <title>Complete genome sequence of the sugarcane nitrogen-fixing endophyte Gluconacetobacter diazotrophicus Pal5.</title>
        <authorList>
            <person name="Bertalan M."/>
            <person name="Albano R."/>
            <person name="Padua V."/>
            <person name="Rouws L."/>
            <person name="Rojas C."/>
            <person name="Hemerly A."/>
            <person name="Teixeira K."/>
            <person name="Schwab S."/>
            <person name="Araujo J."/>
            <person name="Oliveira A."/>
            <person name="Franca L."/>
            <person name="Magalhaes V."/>
            <person name="Alqueres S."/>
            <person name="Cardoso A."/>
            <person name="Almeida W."/>
            <person name="Loureiro M.M."/>
            <person name="Nogueira E."/>
            <person name="Cidade D."/>
            <person name="Oliveira D."/>
            <person name="Simao T."/>
            <person name="Macedo J."/>
            <person name="Valadao A."/>
            <person name="Dreschsel M."/>
            <person name="Freitas F."/>
            <person name="Vidal M."/>
            <person name="Guedes H."/>
            <person name="Rodrigues E."/>
            <person name="Meneses C."/>
            <person name="Brioso P."/>
            <person name="Pozzer L."/>
            <person name="Figueiredo D."/>
            <person name="Montano H."/>
            <person name="Junior J."/>
            <person name="Filho G."/>
            <person name="Flores V."/>
            <person name="Ferreira B."/>
            <person name="Branco A."/>
            <person name="Gonzalez P."/>
            <person name="Guillobel H."/>
            <person name="Lemos M."/>
            <person name="Seibel L."/>
            <person name="Macedo J."/>
            <person name="Alves-Ferreira M."/>
            <person name="Sachetto-Martins G."/>
            <person name="Coelho A."/>
            <person name="Santos E."/>
            <person name="Amaral G."/>
            <person name="Neves A."/>
            <person name="Pacheco A.B."/>
            <person name="Carvalho D."/>
            <person name="Lery L."/>
            <person name="Bisch P."/>
            <person name="Rossle S.C."/>
            <person name="Urmenyi T."/>
            <person name="Kruger W.V."/>
            <person name="Martins O."/>
            <person name="Baldani J.I."/>
            <person name="Ferreira P.C."/>
        </authorList>
    </citation>
    <scope>NUCLEOTIDE SEQUENCE [LARGE SCALE GENOMIC DNA]</scope>
    <source>
        <strain evidence="3">ATCC 49037 / DSM 5601 / CCUG 37298 / CIP 103539 / LMG 7603 / PAl5</strain>
    </source>
</reference>
<dbReference type="Proteomes" id="UP000001176">
    <property type="component" value="Chromosome"/>
</dbReference>